<proteinExistence type="predicted"/>
<reference evidence="1" key="2">
    <citation type="submission" date="2015-07" db="EMBL/GenBank/DDBJ databases">
        <title>Plasmids, circular viruses and viroids from rat gut.</title>
        <authorList>
            <person name="Jorgensen T.J."/>
            <person name="Hansen M.A."/>
            <person name="Xu Z."/>
            <person name="Tabak M.A."/>
            <person name="Sorensen S.J."/>
            <person name="Hansen L.H."/>
        </authorList>
    </citation>
    <scope>NUCLEOTIDE SEQUENCE</scope>
    <source>
        <strain evidence="1">RGFK1172</strain>
    </source>
</reference>
<dbReference type="AlphaFoldDB" id="A0A0H5Q3H2"/>
<dbReference type="EMBL" id="LN853748">
    <property type="protein sequence ID" value="CRY96611.1"/>
    <property type="molecule type" value="Genomic_DNA"/>
</dbReference>
<organism evidence="1">
    <name type="scientific">uncultured prokaryote</name>
    <dbReference type="NCBI Taxonomy" id="198431"/>
    <lineage>
        <taxon>unclassified sequences</taxon>
        <taxon>environmental samples</taxon>
    </lineage>
</organism>
<accession>A0A0H5Q3H2</accession>
<evidence type="ECO:0000313" key="1">
    <source>
        <dbReference type="EMBL" id="CRY96611.1"/>
    </source>
</evidence>
<reference evidence="1" key="1">
    <citation type="submission" date="2015-06" db="EMBL/GenBank/DDBJ databases">
        <authorList>
            <person name="Joergensen T."/>
        </authorList>
    </citation>
    <scope>NUCLEOTIDE SEQUENCE</scope>
    <source>
        <strain evidence="1">RGFK1172</strain>
    </source>
</reference>
<name>A0A0H5Q3H2_9ZZZZ</name>
<protein>
    <submittedName>
        <fullName evidence="1">Uncharacterized protein</fullName>
    </submittedName>
</protein>
<sequence>MPYQPEKHRLETVTFHLKVPTAVTGPEATLRVSGRSSRQRGDLWTYAEVWERQDPTRDLSPVDALHWIALAVWQDRPTSTSQLNRSLRGEPPWEQLTLC</sequence>